<dbReference type="Pfam" id="PF01855">
    <property type="entry name" value="POR_N"/>
    <property type="match status" value="1"/>
</dbReference>
<feature type="domain" description="Pyruvate/ketoisovalerate oxidoreductase catalytic" evidence="8">
    <location>
        <begin position="13"/>
        <end position="173"/>
    </location>
</feature>
<keyword evidence="12" id="KW-1185">Reference proteome</keyword>
<dbReference type="EC" id="1.2.7.3" evidence="4"/>
<comment type="catalytic activity">
    <reaction evidence="2">
        <text>2 oxidized [2Fe-2S]-[ferredoxin] + 2-oxoglutarate + CoA = succinyl-CoA + 2 reduced [2Fe-2S]-[ferredoxin] + CO2 + H(+)</text>
        <dbReference type="Rhea" id="RHEA:17297"/>
        <dbReference type="Rhea" id="RHEA-COMP:10000"/>
        <dbReference type="Rhea" id="RHEA-COMP:10001"/>
        <dbReference type="ChEBI" id="CHEBI:15378"/>
        <dbReference type="ChEBI" id="CHEBI:16526"/>
        <dbReference type="ChEBI" id="CHEBI:16810"/>
        <dbReference type="ChEBI" id="CHEBI:33737"/>
        <dbReference type="ChEBI" id="CHEBI:33738"/>
        <dbReference type="ChEBI" id="CHEBI:57287"/>
        <dbReference type="ChEBI" id="CHEBI:57292"/>
        <dbReference type="EC" id="1.2.7.3"/>
    </reaction>
</comment>
<dbReference type="PANTHER" id="PTHR32154:SF20">
    <property type="entry name" value="2-OXOGLUTARATE OXIDOREDUCTASE SUBUNIT KORA"/>
    <property type="match status" value="1"/>
</dbReference>
<dbReference type="CDD" id="cd07034">
    <property type="entry name" value="TPP_PYR_PFOR_IOR-alpha_like"/>
    <property type="match status" value="1"/>
</dbReference>
<dbReference type="SUPFAM" id="SSF52518">
    <property type="entry name" value="Thiamin diphosphate-binding fold (THDP-binding)"/>
    <property type="match status" value="1"/>
</dbReference>
<feature type="domain" description="Transketolase C-terminal" evidence="10">
    <location>
        <begin position="469"/>
        <end position="532"/>
    </location>
</feature>
<evidence type="ECO:0000256" key="3">
    <source>
        <dbReference type="ARBA" id="ARBA00064882"/>
    </source>
</evidence>
<dbReference type="InterPro" id="IPR019752">
    <property type="entry name" value="Pyrv/ketoisovalerate_OxRed_cat"/>
</dbReference>
<dbReference type="KEGG" id="mhz:Metho_0723"/>
<sequence length="574" mass="63001">MEHDMSIRIAGEAGQGIQTIGLILSKTFQKSGLHVFSTQYYLSRVRGGNNYFQIRVSDKPVRSMSDRLDMLIALDRTSVEKYMEELHDGVVLLDGEEGSISSYDKQLFDVSFQKIAKEIGGSKLYASTVATGAALGLLCGDLEVMEDVLKHTFAKKGEEVIRNNINAAIAGYQYAQENYAGKCKYSFEKVSKIPQRMLIDGNDAAGLGALAAGVQFLASYPMTPSTGVMNFVAAHADRFNVIVEQAEDEISALNMVLGASFAGARAMTTTSGGGFSLMAEALGLAGMTETPAVIFLGQRPGPATGLPTMTEQGDLLFALHASQGEFPRCILAPKTPDDAFYLTVKAFDLADKYQIPVFIMSDQYLADTQFTCERFDTSKITTDRHLVSDGELESMDAYKRYSITPDGISPRALPGQSKHLVVADSDEHNEEGHIDQTADNRILMMEKRMRKLKGLTMEMESPEVYGPREADVTLIGWGSSYGPIEEAVDLLNEEGQSLNLVHFTHIFPMKREEVRNILLNKGTTVCVESNATGQFAKILKTEADISVDVNLLRYDGMPFTPGYIIRALQEKKVI</sequence>
<dbReference type="NCBIfam" id="TIGR03710">
    <property type="entry name" value="OAFO_sf"/>
    <property type="match status" value="1"/>
</dbReference>
<evidence type="ECO:0000256" key="5">
    <source>
        <dbReference type="ARBA" id="ARBA00071398"/>
    </source>
</evidence>
<dbReference type="PANTHER" id="PTHR32154">
    <property type="entry name" value="PYRUVATE-FLAVODOXIN OXIDOREDUCTASE-RELATED"/>
    <property type="match status" value="1"/>
</dbReference>
<dbReference type="InterPro" id="IPR022367">
    <property type="entry name" value="2-oxoacid/accept_OxRdtase_asu"/>
</dbReference>
<name>L0KY16_METHD</name>
<dbReference type="SUPFAM" id="SSF53323">
    <property type="entry name" value="Pyruvate-ferredoxin oxidoreductase, PFOR, domain III"/>
    <property type="match status" value="1"/>
</dbReference>
<dbReference type="Proteomes" id="UP000010866">
    <property type="component" value="Chromosome"/>
</dbReference>
<dbReference type="Gene3D" id="3.40.50.920">
    <property type="match status" value="1"/>
</dbReference>
<dbReference type="InterPro" id="IPR033248">
    <property type="entry name" value="Transketolase_C"/>
</dbReference>
<dbReference type="SUPFAM" id="SSF52922">
    <property type="entry name" value="TK C-terminal domain-like"/>
    <property type="match status" value="1"/>
</dbReference>
<evidence type="ECO:0000256" key="6">
    <source>
        <dbReference type="ARBA" id="ARBA00076968"/>
    </source>
</evidence>
<dbReference type="InterPro" id="IPR002880">
    <property type="entry name" value="Pyrv_Fd/Flavodoxin_OxRdtase_N"/>
</dbReference>
<evidence type="ECO:0000259" key="8">
    <source>
        <dbReference type="Pfam" id="PF01558"/>
    </source>
</evidence>
<comment type="subunit">
    <text evidence="3">Heterotetramer of the KorA, KorB, KorC and KorD subunits.</text>
</comment>
<evidence type="ECO:0000259" key="10">
    <source>
        <dbReference type="Pfam" id="PF02780"/>
    </source>
</evidence>
<dbReference type="RefSeq" id="WP_015324141.1">
    <property type="nucleotide sequence ID" value="NC_019977.1"/>
</dbReference>
<evidence type="ECO:0000259" key="9">
    <source>
        <dbReference type="Pfam" id="PF01855"/>
    </source>
</evidence>
<evidence type="ECO:0000256" key="2">
    <source>
        <dbReference type="ARBA" id="ARBA00052359"/>
    </source>
</evidence>
<feature type="domain" description="Pyruvate flavodoxin/ferredoxin oxidoreductase pyrimidine binding" evidence="9">
    <location>
        <begin position="208"/>
        <end position="446"/>
    </location>
</feature>
<dbReference type="AlphaFoldDB" id="L0KY16"/>
<protein>
    <recommendedName>
        <fullName evidence="5">2-oxoglutarate synthase subunit KorA</fullName>
        <ecNumber evidence="4">1.2.7.3</ecNumber>
    </recommendedName>
    <alternativeName>
        <fullName evidence="7">2-ketoglutarate oxidoreductase alpha chain</fullName>
    </alternativeName>
    <alternativeName>
        <fullName evidence="6">2-oxoglutarate-ferredoxin oxidoreductase subunit alpha</fullName>
    </alternativeName>
</protein>
<dbReference type="STRING" id="867904.Metho_0723"/>
<dbReference type="GeneID" id="14407936"/>
<dbReference type="GO" id="GO:0044272">
    <property type="term" value="P:sulfur compound biosynthetic process"/>
    <property type="evidence" value="ECO:0007669"/>
    <property type="project" value="UniProtKB-ARBA"/>
</dbReference>
<evidence type="ECO:0000313" key="12">
    <source>
        <dbReference type="Proteomes" id="UP000010866"/>
    </source>
</evidence>
<dbReference type="InterPro" id="IPR029061">
    <property type="entry name" value="THDP-binding"/>
</dbReference>
<gene>
    <name evidence="11" type="ordered locus">Metho_0723</name>
</gene>
<dbReference type="Pfam" id="PF01558">
    <property type="entry name" value="POR"/>
    <property type="match status" value="1"/>
</dbReference>
<dbReference type="InterPro" id="IPR050722">
    <property type="entry name" value="Pyruvate:ferred/Flavod_OxRd"/>
</dbReference>
<dbReference type="Gene3D" id="3.40.50.970">
    <property type="match status" value="1"/>
</dbReference>
<dbReference type="GO" id="GO:0047553">
    <property type="term" value="F:2-oxoglutarate synthase activity"/>
    <property type="evidence" value="ECO:0007669"/>
    <property type="project" value="UniProtKB-EC"/>
</dbReference>
<dbReference type="GO" id="GO:0006082">
    <property type="term" value="P:organic acid metabolic process"/>
    <property type="evidence" value="ECO:0007669"/>
    <property type="project" value="UniProtKB-ARBA"/>
</dbReference>
<dbReference type="OrthoDB" id="31112at2157"/>
<accession>L0KY16</accession>
<evidence type="ECO:0000256" key="7">
    <source>
        <dbReference type="ARBA" id="ARBA00079587"/>
    </source>
</evidence>
<reference evidence="12" key="1">
    <citation type="submission" date="2012-02" db="EMBL/GenBank/DDBJ databases">
        <title>Complete sequence of chromosome of Methanomethylovorans hollandica DSM 15978.</title>
        <authorList>
            <person name="Lucas S."/>
            <person name="Copeland A."/>
            <person name="Lapidus A."/>
            <person name="Glavina del Rio T."/>
            <person name="Dalin E."/>
            <person name="Tice H."/>
            <person name="Bruce D."/>
            <person name="Goodwin L."/>
            <person name="Pitluck S."/>
            <person name="Peters L."/>
            <person name="Mikhailova N."/>
            <person name="Held B."/>
            <person name="Kyrpides N."/>
            <person name="Mavromatis K."/>
            <person name="Ivanova N."/>
            <person name="Brettin T."/>
            <person name="Detter J.C."/>
            <person name="Han C."/>
            <person name="Larimer F."/>
            <person name="Land M."/>
            <person name="Hauser L."/>
            <person name="Markowitz V."/>
            <person name="Cheng J.-F."/>
            <person name="Hugenholtz P."/>
            <person name="Woyke T."/>
            <person name="Wu D."/>
            <person name="Spring S."/>
            <person name="Schroeder M."/>
            <person name="Brambilla E."/>
            <person name="Klenk H.-P."/>
            <person name="Eisen J.A."/>
        </authorList>
    </citation>
    <scope>NUCLEOTIDE SEQUENCE [LARGE SCALE GENOMIC DNA]</scope>
    <source>
        <strain evidence="12">DSM 15978 / NBRC 107637 / DMS1</strain>
    </source>
</reference>
<dbReference type="InterPro" id="IPR009014">
    <property type="entry name" value="Transketo_C/PFOR_II"/>
</dbReference>
<dbReference type="Gene3D" id="3.40.920.10">
    <property type="entry name" value="Pyruvate-ferredoxin oxidoreductase, PFOR, domain III"/>
    <property type="match status" value="1"/>
</dbReference>
<dbReference type="InterPro" id="IPR002869">
    <property type="entry name" value="Pyrv_flavodox_OxRed_cen"/>
</dbReference>
<dbReference type="FunFam" id="3.40.50.970:FF:000022">
    <property type="entry name" value="2-oxoglutarate ferredoxin oxidoreductase alpha subunit"/>
    <property type="match status" value="1"/>
</dbReference>
<dbReference type="EMBL" id="CP003362">
    <property type="protein sequence ID" value="AGB48973.1"/>
    <property type="molecule type" value="Genomic_DNA"/>
</dbReference>
<evidence type="ECO:0000256" key="1">
    <source>
        <dbReference type="ARBA" id="ARBA00023002"/>
    </source>
</evidence>
<dbReference type="GO" id="GO:0006979">
    <property type="term" value="P:response to oxidative stress"/>
    <property type="evidence" value="ECO:0007669"/>
    <property type="project" value="TreeGrafter"/>
</dbReference>
<organism evidence="11 12">
    <name type="scientific">Methanomethylovorans hollandica (strain DSM 15978 / NBRC 107637 / DMS1)</name>
    <dbReference type="NCBI Taxonomy" id="867904"/>
    <lineage>
        <taxon>Archaea</taxon>
        <taxon>Methanobacteriati</taxon>
        <taxon>Methanobacteriota</taxon>
        <taxon>Stenosarchaea group</taxon>
        <taxon>Methanomicrobia</taxon>
        <taxon>Methanosarcinales</taxon>
        <taxon>Methanosarcinaceae</taxon>
        <taxon>Methanomethylovorans</taxon>
    </lineage>
</organism>
<evidence type="ECO:0000256" key="4">
    <source>
        <dbReference type="ARBA" id="ARBA00066947"/>
    </source>
</evidence>
<proteinExistence type="predicted"/>
<evidence type="ECO:0000313" key="11">
    <source>
        <dbReference type="EMBL" id="AGB48973.1"/>
    </source>
</evidence>
<keyword evidence="1" id="KW-0560">Oxidoreductase</keyword>
<dbReference type="HOGENOM" id="CLU_017038_1_0_2"/>
<dbReference type="Pfam" id="PF02780">
    <property type="entry name" value="Transketolase_C"/>
    <property type="match status" value="1"/>
</dbReference>